<dbReference type="eggNOG" id="COG0438">
    <property type="taxonomic scope" value="Bacteria"/>
</dbReference>
<dbReference type="STRING" id="1178825.SAMN05216261_2995"/>
<dbReference type="InterPro" id="IPR001296">
    <property type="entry name" value="Glyco_trans_1"/>
</dbReference>
<dbReference type="Pfam" id="PF00534">
    <property type="entry name" value="Glycos_transf_1"/>
    <property type="match status" value="1"/>
</dbReference>
<accession>A0A1M6H2E6</accession>
<evidence type="ECO:0000313" key="3">
    <source>
        <dbReference type="EMBL" id="SHJ16356.1"/>
    </source>
</evidence>
<dbReference type="PANTHER" id="PTHR12526">
    <property type="entry name" value="GLYCOSYLTRANSFERASE"/>
    <property type="match status" value="1"/>
</dbReference>
<proteinExistence type="predicted"/>
<gene>
    <name evidence="3" type="ORF">SAMN05216261_2995</name>
</gene>
<reference evidence="3 4" key="1">
    <citation type="submission" date="2016-11" db="EMBL/GenBank/DDBJ databases">
        <authorList>
            <person name="Jaros S."/>
            <person name="Januszkiewicz K."/>
            <person name="Wedrychowicz H."/>
        </authorList>
    </citation>
    <scope>NUCLEOTIDE SEQUENCE [LARGE SCALE GENOMIC DNA]</scope>
    <source>
        <strain evidence="3 4">CGMCC 1.12213</strain>
    </source>
</reference>
<dbReference type="Gene3D" id="3.40.50.2000">
    <property type="entry name" value="Glycogen Phosphorylase B"/>
    <property type="match status" value="2"/>
</dbReference>
<dbReference type="InterPro" id="IPR028098">
    <property type="entry name" value="Glyco_trans_4-like_N"/>
</dbReference>
<evidence type="ECO:0000259" key="1">
    <source>
        <dbReference type="Pfam" id="PF00534"/>
    </source>
</evidence>
<dbReference type="AlphaFoldDB" id="A0A1M6H2E6"/>
<dbReference type="OrthoDB" id="798298at2"/>
<keyword evidence="3" id="KW-0808">Transferase</keyword>
<dbReference type="EMBL" id="FQYK01000011">
    <property type="protein sequence ID" value="SHJ16356.1"/>
    <property type="molecule type" value="Genomic_DNA"/>
</dbReference>
<organism evidence="3 4">
    <name type="scientific">Algibacter luteus</name>
    <dbReference type="NCBI Taxonomy" id="1178825"/>
    <lineage>
        <taxon>Bacteria</taxon>
        <taxon>Pseudomonadati</taxon>
        <taxon>Bacteroidota</taxon>
        <taxon>Flavobacteriia</taxon>
        <taxon>Flavobacteriales</taxon>
        <taxon>Flavobacteriaceae</taxon>
        <taxon>Algibacter</taxon>
    </lineage>
</organism>
<dbReference type="GO" id="GO:0016757">
    <property type="term" value="F:glycosyltransferase activity"/>
    <property type="evidence" value="ECO:0007669"/>
    <property type="project" value="InterPro"/>
</dbReference>
<protein>
    <submittedName>
        <fullName evidence="3">Glycosyltransferase involved in cell wall bisynthesis</fullName>
    </submittedName>
</protein>
<dbReference type="PANTHER" id="PTHR12526:SF630">
    <property type="entry name" value="GLYCOSYLTRANSFERASE"/>
    <property type="match status" value="1"/>
</dbReference>
<feature type="domain" description="Glycosyl transferase family 1" evidence="1">
    <location>
        <begin position="180"/>
        <end position="335"/>
    </location>
</feature>
<evidence type="ECO:0000259" key="2">
    <source>
        <dbReference type="Pfam" id="PF13439"/>
    </source>
</evidence>
<dbReference type="SUPFAM" id="SSF53756">
    <property type="entry name" value="UDP-Glycosyltransferase/glycogen phosphorylase"/>
    <property type="match status" value="1"/>
</dbReference>
<sequence>MKKICIVTTSLGKGGAERFSALLSLMLSNLGHEIHIVTTKSVVDFEFSGHLFQLDELLSNSNSNFKKVKILRAYFKNQNFDIIIDNRTRPNFFKEYILYKIVFKAKSIITVIHSYHLKKYLPRLPFLAKVLYKNVEIVAVSKEIQKVLVSKYKFVNSRQIYNPNNVESITTNANESIIINEDYILFYGRIDEKVKNLTLLLSAYKRSILPKRGIKLYVIGEGEDLAFLHGKINEFQLDSYVNHINYLENPFPYVKKAIFTVLTSRHEGFPMVLVESLSCGTPVVSVDCKSGPNEIVQHKQNGLLVENHNEMALADAFNLFIEDQSLYLKCKENTKASIQSFSMEKISKTWNELLIELEQTK</sequence>
<dbReference type="RefSeq" id="WP_019388675.1">
    <property type="nucleotide sequence ID" value="NZ_ALIH01000017.1"/>
</dbReference>
<dbReference type="Pfam" id="PF13439">
    <property type="entry name" value="Glyco_transf_4"/>
    <property type="match status" value="1"/>
</dbReference>
<feature type="domain" description="Glycosyltransferase subfamily 4-like N-terminal" evidence="2">
    <location>
        <begin position="14"/>
        <end position="163"/>
    </location>
</feature>
<evidence type="ECO:0000313" key="4">
    <source>
        <dbReference type="Proteomes" id="UP000184396"/>
    </source>
</evidence>
<keyword evidence="4" id="KW-1185">Reference proteome</keyword>
<dbReference type="Proteomes" id="UP000184396">
    <property type="component" value="Unassembled WGS sequence"/>
</dbReference>
<name>A0A1M6H2E6_9FLAO</name>